<feature type="domain" description="Calcineurin-like phosphoesterase" evidence="1">
    <location>
        <begin position="4"/>
        <end position="192"/>
    </location>
</feature>
<proteinExistence type="predicted"/>
<dbReference type="OrthoDB" id="9808081at2"/>
<dbReference type="AlphaFoldDB" id="A0A3N0ELT1"/>
<evidence type="ECO:0000259" key="1">
    <source>
        <dbReference type="Pfam" id="PF00149"/>
    </source>
</evidence>
<reference evidence="2 3" key="1">
    <citation type="submission" date="2018-10" db="EMBL/GenBank/DDBJ databases">
        <title>Sinomicrobium pectinilyticum sp. nov., a pectinase-producing bacterium isolated from alkaline and saline soil, and emended description of the genus Sinomicrobium.</title>
        <authorList>
            <person name="Cheng B."/>
            <person name="Li C."/>
            <person name="Lai Q."/>
            <person name="Du M."/>
            <person name="Shao Z."/>
            <person name="Xu P."/>
            <person name="Yang C."/>
        </authorList>
    </citation>
    <scope>NUCLEOTIDE SEQUENCE [LARGE SCALE GENOMIC DNA]</scope>
    <source>
        <strain evidence="2 3">5DNS001</strain>
    </source>
</reference>
<dbReference type="RefSeq" id="WP_123215482.1">
    <property type="nucleotide sequence ID" value="NZ_RJTM01000057.1"/>
</dbReference>
<dbReference type="GO" id="GO:0110154">
    <property type="term" value="P:RNA decapping"/>
    <property type="evidence" value="ECO:0007669"/>
    <property type="project" value="TreeGrafter"/>
</dbReference>
<evidence type="ECO:0000313" key="3">
    <source>
        <dbReference type="Proteomes" id="UP000267469"/>
    </source>
</evidence>
<keyword evidence="3" id="KW-1185">Reference proteome</keyword>
<dbReference type="PANTHER" id="PTHR42850">
    <property type="entry name" value="METALLOPHOSPHOESTERASE"/>
    <property type="match status" value="1"/>
</dbReference>
<organism evidence="2 3">
    <name type="scientific">Sinomicrobium pectinilyticum</name>
    <dbReference type="NCBI Taxonomy" id="1084421"/>
    <lineage>
        <taxon>Bacteria</taxon>
        <taxon>Pseudomonadati</taxon>
        <taxon>Bacteroidota</taxon>
        <taxon>Flavobacteriia</taxon>
        <taxon>Flavobacteriales</taxon>
        <taxon>Flavobacteriaceae</taxon>
        <taxon>Sinomicrobium</taxon>
    </lineage>
</organism>
<dbReference type="Proteomes" id="UP000267469">
    <property type="component" value="Unassembled WGS sequence"/>
</dbReference>
<dbReference type="GO" id="GO:0005737">
    <property type="term" value="C:cytoplasm"/>
    <property type="evidence" value="ECO:0007669"/>
    <property type="project" value="TreeGrafter"/>
</dbReference>
<evidence type="ECO:0000313" key="2">
    <source>
        <dbReference type="EMBL" id="RNL88722.1"/>
    </source>
</evidence>
<name>A0A3N0ELT1_SINP1</name>
<dbReference type="GO" id="GO:0016791">
    <property type="term" value="F:phosphatase activity"/>
    <property type="evidence" value="ECO:0007669"/>
    <property type="project" value="TreeGrafter"/>
</dbReference>
<sequence>MSKTFVIGDIHGAVRALEQVLGKVETGKDDTLIFLGDYVDGWSESPQVIDFLLELEKARNCLFVQGNHDDFCYKWLRHGERNKQWLYHGGQATIDAYRGVGEATKKRHMDFLGRLHNYHLDAENRLFLHAGFTNLRGVEHEYFPEMFYWDRTLWEMALSLDTSLEREEYRYPARLSHYNEIFIGHTPVTRIGEMTPVNAANIWNVDTGAAFKGPLTVMDVDTKMFWQSDPVWELYPGENGRN</sequence>
<dbReference type="GO" id="GO:0008803">
    <property type="term" value="F:bis(5'-nucleosyl)-tetraphosphatase (symmetrical) activity"/>
    <property type="evidence" value="ECO:0007669"/>
    <property type="project" value="TreeGrafter"/>
</dbReference>
<dbReference type="InterPro" id="IPR050126">
    <property type="entry name" value="Ap4A_hydrolase"/>
</dbReference>
<gene>
    <name evidence="2" type="ORF">ED312_08015</name>
</gene>
<dbReference type="SUPFAM" id="SSF56300">
    <property type="entry name" value="Metallo-dependent phosphatases"/>
    <property type="match status" value="1"/>
</dbReference>
<dbReference type="EMBL" id="RJTM01000057">
    <property type="protein sequence ID" value="RNL88722.1"/>
    <property type="molecule type" value="Genomic_DNA"/>
</dbReference>
<dbReference type="Gene3D" id="3.60.21.10">
    <property type="match status" value="1"/>
</dbReference>
<dbReference type="Pfam" id="PF00149">
    <property type="entry name" value="Metallophos"/>
    <property type="match status" value="1"/>
</dbReference>
<comment type="caution">
    <text evidence="2">The sequence shown here is derived from an EMBL/GenBank/DDBJ whole genome shotgun (WGS) entry which is preliminary data.</text>
</comment>
<protein>
    <submittedName>
        <fullName evidence="2">Serine/threonine protein phosphatase</fullName>
    </submittedName>
</protein>
<dbReference type="InterPro" id="IPR004843">
    <property type="entry name" value="Calcineurin-like_PHP"/>
</dbReference>
<accession>A0A3N0ELT1</accession>
<dbReference type="PANTHER" id="PTHR42850:SF4">
    <property type="entry name" value="ZINC-DEPENDENT ENDOPOLYPHOSPHATASE"/>
    <property type="match status" value="1"/>
</dbReference>
<dbReference type="InterPro" id="IPR029052">
    <property type="entry name" value="Metallo-depent_PP-like"/>
</dbReference>